<protein>
    <submittedName>
        <fullName evidence="1">Uncharacterized protein</fullName>
    </submittedName>
</protein>
<dbReference type="OrthoDB" id="3078494at2"/>
<gene>
    <name evidence="1" type="ORF">C4N26_12710</name>
</gene>
<organism evidence="1 2">
    <name type="scientific">Faecalibacterium prausnitzii</name>
    <dbReference type="NCBI Taxonomy" id="853"/>
    <lineage>
        <taxon>Bacteria</taxon>
        <taxon>Bacillati</taxon>
        <taxon>Bacillota</taxon>
        <taxon>Clostridia</taxon>
        <taxon>Eubacteriales</taxon>
        <taxon>Oscillospiraceae</taxon>
        <taxon>Faecalibacterium</taxon>
    </lineage>
</organism>
<dbReference type="AlphaFoldDB" id="A0A329TSL7"/>
<comment type="caution">
    <text evidence="1">The sequence shown here is derived from an EMBL/GenBank/DDBJ whole genome shotgun (WGS) entry which is preliminary data.</text>
</comment>
<reference evidence="1 2" key="1">
    <citation type="submission" date="2018-02" db="EMBL/GenBank/DDBJ databases">
        <title>Complete genome sequencing of Faecalibacterium prausnitzii strains isolated from the human gut.</title>
        <authorList>
            <person name="Fitzgerald B.C."/>
            <person name="Shkoporov A.N."/>
            <person name="Ross P.R."/>
            <person name="Hill C."/>
        </authorList>
    </citation>
    <scope>NUCLEOTIDE SEQUENCE [LARGE SCALE GENOMIC DNA]</scope>
    <source>
        <strain evidence="1 2">APC942/32-1</strain>
    </source>
</reference>
<sequence length="333" mass="37371">MTKTESAQLACEKVLNGIEDDTITTTSALLQCLKIARLLNDVDAIIWLQYEYGGYPKEADGVHIPSAAFDIGYKNGRGFIDKTGKCIFTELASELEKKVEAEKNAVNNFTTKGASVSGDYAAVAVNNLTASVTMSTRNIVDDIGLTEKKLSVLKSRYYDYALKKQIEISFGNVATTVFSEYRTRVENEFSKLSKEILLKLQAIEDKIGSDNPELYSQALTTCRRLFEETAKELFEKYFPGYEEKKYKTKSGKEIDVSGEHYKNKLSAVIEKLEDKSPSKSMVGSNVIYLLDWMDNLTDLQCKGVHHEVTRQDATRCIIQTYICLGDILSLQDE</sequence>
<dbReference type="EMBL" id="PRLB01000015">
    <property type="protein sequence ID" value="RAW52552.1"/>
    <property type="molecule type" value="Genomic_DNA"/>
</dbReference>
<dbReference type="Proteomes" id="UP000251144">
    <property type="component" value="Unassembled WGS sequence"/>
</dbReference>
<dbReference type="RefSeq" id="WP_158401616.1">
    <property type="nucleotide sequence ID" value="NZ_PRLB01000015.1"/>
</dbReference>
<accession>A0A329TSL7</accession>
<proteinExistence type="predicted"/>
<evidence type="ECO:0000313" key="2">
    <source>
        <dbReference type="Proteomes" id="UP000251144"/>
    </source>
</evidence>
<name>A0A329TSL7_9FIRM</name>
<evidence type="ECO:0000313" key="1">
    <source>
        <dbReference type="EMBL" id="RAW52552.1"/>
    </source>
</evidence>